<feature type="domain" description="HTH lacI-type" evidence="4">
    <location>
        <begin position="10"/>
        <end position="64"/>
    </location>
</feature>
<dbReference type="Gene3D" id="3.40.50.2300">
    <property type="match status" value="2"/>
</dbReference>
<dbReference type="GO" id="GO:0000976">
    <property type="term" value="F:transcription cis-regulatory region binding"/>
    <property type="evidence" value="ECO:0007669"/>
    <property type="project" value="TreeGrafter"/>
</dbReference>
<dbReference type="InterPro" id="IPR010982">
    <property type="entry name" value="Lambda_DNA-bd_dom_sf"/>
</dbReference>
<evidence type="ECO:0000259" key="4">
    <source>
        <dbReference type="PROSITE" id="PS50932"/>
    </source>
</evidence>
<dbReference type="InterPro" id="IPR028082">
    <property type="entry name" value="Peripla_BP_I"/>
</dbReference>
<evidence type="ECO:0000313" key="5">
    <source>
        <dbReference type="EMBL" id="ALU98022.1"/>
    </source>
</evidence>
<dbReference type="Pfam" id="PF00356">
    <property type="entry name" value="LacI"/>
    <property type="match status" value="1"/>
</dbReference>
<dbReference type="EMBL" id="CP013738">
    <property type="protein sequence ID" value="ALU98022.1"/>
    <property type="molecule type" value="Genomic_DNA"/>
</dbReference>
<accession>A0A0U3KZ91</accession>
<dbReference type="SMART" id="SM00354">
    <property type="entry name" value="HTH_LACI"/>
    <property type="match status" value="1"/>
</dbReference>
<evidence type="ECO:0000313" key="6">
    <source>
        <dbReference type="Proteomes" id="UP000064183"/>
    </source>
</evidence>
<dbReference type="GeneID" id="27782508"/>
<keyword evidence="2" id="KW-0238">DNA-binding</keyword>
<dbReference type="STRING" id="1172567.WQO_09235"/>
<dbReference type="Pfam" id="PF13377">
    <property type="entry name" value="Peripla_BP_3"/>
    <property type="match status" value="1"/>
</dbReference>
<dbReference type="PANTHER" id="PTHR30146">
    <property type="entry name" value="LACI-RELATED TRANSCRIPTIONAL REPRESSOR"/>
    <property type="match status" value="1"/>
</dbReference>
<dbReference type="CDD" id="cd01392">
    <property type="entry name" value="HTH_LacI"/>
    <property type="match status" value="1"/>
</dbReference>
<dbReference type="InterPro" id="IPR046335">
    <property type="entry name" value="LacI/GalR-like_sensor"/>
</dbReference>
<dbReference type="SUPFAM" id="SSF53822">
    <property type="entry name" value="Periplasmic binding protein-like I"/>
    <property type="match status" value="1"/>
</dbReference>
<protein>
    <submittedName>
        <fullName evidence="5">Transcriptional regulator</fullName>
    </submittedName>
</protein>
<dbReference type="PANTHER" id="PTHR30146:SF109">
    <property type="entry name" value="HTH-TYPE TRANSCRIPTIONAL REGULATOR GALS"/>
    <property type="match status" value="1"/>
</dbReference>
<dbReference type="KEGG" id="sgb:WQO_09235"/>
<reference evidence="5 6" key="1">
    <citation type="journal article" date="2012" name="J. Bacteriol.">
        <title>Draft genome sequence of Streptomyces globisporus C-1027, which produces an antitumor antibiotic consisting of a nine-membered enediyne with a chromoprotein.</title>
        <authorList>
            <person name="Wang L."/>
            <person name="Wang S."/>
            <person name="He Q."/>
            <person name="Yu T."/>
            <person name="Li Q."/>
            <person name="Hong B."/>
        </authorList>
    </citation>
    <scope>NUCLEOTIDE SEQUENCE [LARGE SCALE GENOMIC DNA]</scope>
    <source>
        <strain evidence="5 6">C-1027</strain>
    </source>
</reference>
<dbReference type="CDD" id="cd06267">
    <property type="entry name" value="PBP1_LacI_sugar_binding-like"/>
    <property type="match status" value="1"/>
</dbReference>
<dbReference type="PROSITE" id="PS50932">
    <property type="entry name" value="HTH_LACI_2"/>
    <property type="match status" value="1"/>
</dbReference>
<dbReference type="AlphaFoldDB" id="A0A0U3KZ91"/>
<gene>
    <name evidence="5" type="ORF">WQO_09235</name>
</gene>
<evidence type="ECO:0000256" key="1">
    <source>
        <dbReference type="ARBA" id="ARBA00023015"/>
    </source>
</evidence>
<dbReference type="Gene3D" id="1.10.260.40">
    <property type="entry name" value="lambda repressor-like DNA-binding domains"/>
    <property type="match status" value="1"/>
</dbReference>
<name>A0A0U3KZ91_STRGL</name>
<evidence type="ECO:0000256" key="3">
    <source>
        <dbReference type="ARBA" id="ARBA00023163"/>
    </source>
</evidence>
<dbReference type="Proteomes" id="UP000064183">
    <property type="component" value="Chromosome"/>
</dbReference>
<sequence length="337" mass="35899">MAEELPHRHATLDEVAALAGVSRSVASRVINNAPHVSRAKRESVEKAIRKLGYVPNPKARALATRQAGAAALVISRDDPEVLTDPFFGQLIAGVAGALEEADLHMMLCVAATPRGRERVEQLVRSRAVDGVMLTASHEDDPLARIAKESPLPVVFGGRPVDFEPRWYVDIDNVGGAREATEHLLARGRTRVVTICGPLDTEVARSRHRGYREAMTLAGLTPRPPEAGDFSEAAGAAAMTRLLEAHPDLDGVVAANDNMAAGALRALRGAGRPVPEDVSVVGFDDLAVAQLTDPALTTIHQPIRDLGREMARMLVGVVAGRTAGPLILPTHLVQRSST</sequence>
<organism evidence="5 6">
    <name type="scientific">Streptomyces globisporus C-1027</name>
    <dbReference type="NCBI Taxonomy" id="1172567"/>
    <lineage>
        <taxon>Bacteria</taxon>
        <taxon>Bacillati</taxon>
        <taxon>Actinomycetota</taxon>
        <taxon>Actinomycetes</taxon>
        <taxon>Kitasatosporales</taxon>
        <taxon>Streptomycetaceae</taxon>
        <taxon>Streptomyces</taxon>
    </lineage>
</organism>
<dbReference type="InterPro" id="IPR000843">
    <property type="entry name" value="HTH_LacI"/>
</dbReference>
<keyword evidence="1" id="KW-0805">Transcription regulation</keyword>
<evidence type="ECO:0000256" key="2">
    <source>
        <dbReference type="ARBA" id="ARBA00023125"/>
    </source>
</evidence>
<dbReference type="RefSeq" id="WP_010057616.1">
    <property type="nucleotide sequence ID" value="NZ_CP013738.1"/>
</dbReference>
<proteinExistence type="predicted"/>
<dbReference type="SUPFAM" id="SSF47413">
    <property type="entry name" value="lambda repressor-like DNA-binding domains"/>
    <property type="match status" value="1"/>
</dbReference>
<keyword evidence="3" id="KW-0804">Transcription</keyword>
<dbReference type="GO" id="GO:0003700">
    <property type="term" value="F:DNA-binding transcription factor activity"/>
    <property type="evidence" value="ECO:0007669"/>
    <property type="project" value="TreeGrafter"/>
</dbReference>